<dbReference type="EMBL" id="JAULSN010000001">
    <property type="protein sequence ID" value="KAK3383173.1"/>
    <property type="molecule type" value="Genomic_DNA"/>
</dbReference>
<evidence type="ECO:0000256" key="2">
    <source>
        <dbReference type="SAM" id="SignalP"/>
    </source>
</evidence>
<reference evidence="3" key="2">
    <citation type="submission" date="2023-06" db="EMBL/GenBank/DDBJ databases">
        <authorList>
            <consortium name="Lawrence Berkeley National Laboratory"/>
            <person name="Haridas S."/>
            <person name="Hensen N."/>
            <person name="Bonometti L."/>
            <person name="Westerberg I."/>
            <person name="Brannstrom I.O."/>
            <person name="Guillou S."/>
            <person name="Cros-Aarteil S."/>
            <person name="Calhoun S."/>
            <person name="Kuo A."/>
            <person name="Mondo S."/>
            <person name="Pangilinan J."/>
            <person name="Riley R."/>
            <person name="Labutti K."/>
            <person name="Andreopoulos B."/>
            <person name="Lipzen A."/>
            <person name="Chen C."/>
            <person name="Yanf M."/>
            <person name="Daum C."/>
            <person name="Ng V."/>
            <person name="Clum A."/>
            <person name="Steindorff A."/>
            <person name="Ohm R."/>
            <person name="Martin F."/>
            <person name="Silar P."/>
            <person name="Natvig D."/>
            <person name="Lalanne C."/>
            <person name="Gautier V."/>
            <person name="Ament-Velasquez S.L."/>
            <person name="Kruys A."/>
            <person name="Hutchinson M.I."/>
            <person name="Powell A.J."/>
            <person name="Barry K."/>
            <person name="Miller A.N."/>
            <person name="Grigoriev I.V."/>
            <person name="Debuchy R."/>
            <person name="Gladieux P."/>
            <person name="Thoren M.H."/>
            <person name="Johannesson H."/>
        </authorList>
    </citation>
    <scope>NUCLEOTIDE SEQUENCE</scope>
    <source>
        <strain evidence="3">CBS 958.72</strain>
    </source>
</reference>
<dbReference type="AlphaFoldDB" id="A0AAE0NKF9"/>
<protein>
    <submittedName>
        <fullName evidence="3">Uncharacterized protein</fullName>
    </submittedName>
</protein>
<evidence type="ECO:0000313" key="4">
    <source>
        <dbReference type="Proteomes" id="UP001287356"/>
    </source>
</evidence>
<dbReference type="Proteomes" id="UP001287356">
    <property type="component" value="Unassembled WGS sequence"/>
</dbReference>
<evidence type="ECO:0000313" key="3">
    <source>
        <dbReference type="EMBL" id="KAK3383173.1"/>
    </source>
</evidence>
<name>A0AAE0NKF9_9PEZI</name>
<feature type="compositionally biased region" description="Basic and acidic residues" evidence="1">
    <location>
        <begin position="184"/>
        <end position="194"/>
    </location>
</feature>
<accession>A0AAE0NKF9</accession>
<proteinExistence type="predicted"/>
<sequence length="203" mass="23083">MSLMPVLILFQVSVSQQGSGKEWKTGLTTYENGRCLFGHNMQLKHTQATRASPYPPCLDFQQTNRVVGLPRHSNTKIPRYMVLLYPGHFPRDGVMVGDAQSRHRDPLLSIHRKLWLPSPVSIRAVACVWPRKCLNGDNAGLDLLFEACCPVHCRLTDLQNLEHPVQWPVKLQERLQSRLGQGRTEAESRGHEPRPSLGLFPRY</sequence>
<feature type="chain" id="PRO_5042025923" evidence="2">
    <location>
        <begin position="21"/>
        <end position="203"/>
    </location>
</feature>
<organism evidence="3 4">
    <name type="scientific">Lasiosphaeria ovina</name>
    <dbReference type="NCBI Taxonomy" id="92902"/>
    <lineage>
        <taxon>Eukaryota</taxon>
        <taxon>Fungi</taxon>
        <taxon>Dikarya</taxon>
        <taxon>Ascomycota</taxon>
        <taxon>Pezizomycotina</taxon>
        <taxon>Sordariomycetes</taxon>
        <taxon>Sordariomycetidae</taxon>
        <taxon>Sordariales</taxon>
        <taxon>Lasiosphaeriaceae</taxon>
        <taxon>Lasiosphaeria</taxon>
    </lineage>
</organism>
<keyword evidence="4" id="KW-1185">Reference proteome</keyword>
<reference evidence="3" key="1">
    <citation type="journal article" date="2023" name="Mol. Phylogenet. Evol.">
        <title>Genome-scale phylogeny and comparative genomics of the fungal order Sordariales.</title>
        <authorList>
            <person name="Hensen N."/>
            <person name="Bonometti L."/>
            <person name="Westerberg I."/>
            <person name="Brannstrom I.O."/>
            <person name="Guillou S."/>
            <person name="Cros-Aarteil S."/>
            <person name="Calhoun S."/>
            <person name="Haridas S."/>
            <person name="Kuo A."/>
            <person name="Mondo S."/>
            <person name="Pangilinan J."/>
            <person name="Riley R."/>
            <person name="LaButti K."/>
            <person name="Andreopoulos B."/>
            <person name="Lipzen A."/>
            <person name="Chen C."/>
            <person name="Yan M."/>
            <person name="Daum C."/>
            <person name="Ng V."/>
            <person name="Clum A."/>
            <person name="Steindorff A."/>
            <person name="Ohm R.A."/>
            <person name="Martin F."/>
            <person name="Silar P."/>
            <person name="Natvig D.O."/>
            <person name="Lalanne C."/>
            <person name="Gautier V."/>
            <person name="Ament-Velasquez S.L."/>
            <person name="Kruys A."/>
            <person name="Hutchinson M.I."/>
            <person name="Powell A.J."/>
            <person name="Barry K."/>
            <person name="Miller A.N."/>
            <person name="Grigoriev I.V."/>
            <person name="Debuchy R."/>
            <person name="Gladieux P."/>
            <person name="Hiltunen Thoren M."/>
            <person name="Johannesson H."/>
        </authorList>
    </citation>
    <scope>NUCLEOTIDE SEQUENCE</scope>
    <source>
        <strain evidence="3">CBS 958.72</strain>
    </source>
</reference>
<feature type="signal peptide" evidence="2">
    <location>
        <begin position="1"/>
        <end position="20"/>
    </location>
</feature>
<evidence type="ECO:0000256" key="1">
    <source>
        <dbReference type="SAM" id="MobiDB-lite"/>
    </source>
</evidence>
<gene>
    <name evidence="3" type="ORF">B0T24DRAFT_604070</name>
</gene>
<comment type="caution">
    <text evidence="3">The sequence shown here is derived from an EMBL/GenBank/DDBJ whole genome shotgun (WGS) entry which is preliminary data.</text>
</comment>
<feature type="region of interest" description="Disordered" evidence="1">
    <location>
        <begin position="178"/>
        <end position="203"/>
    </location>
</feature>
<keyword evidence="2" id="KW-0732">Signal</keyword>